<protein>
    <submittedName>
        <fullName evidence="1">Uncharacterized protein</fullName>
    </submittedName>
</protein>
<proteinExistence type="predicted"/>
<evidence type="ECO:0000313" key="1">
    <source>
        <dbReference type="EMBL" id="ESA13751.1"/>
    </source>
</evidence>
<dbReference type="HOGENOM" id="CLU_3129959_0_0_1"/>
<dbReference type="AlphaFoldDB" id="U9UDS2"/>
<reference evidence="1" key="1">
    <citation type="submission" date="2013-07" db="EMBL/GenBank/DDBJ databases">
        <title>The genome of an arbuscular mycorrhizal fungus provides insights into the evolution of the oldest plant symbiosis.</title>
        <authorList>
            <consortium name="DOE Joint Genome Institute"/>
            <person name="Tisserant E."/>
            <person name="Malbreil M."/>
            <person name="Kuo A."/>
            <person name="Kohler A."/>
            <person name="Symeonidi A."/>
            <person name="Balestrini R."/>
            <person name="Charron P."/>
            <person name="Duensing N."/>
            <person name="Frei-dit-Frey N."/>
            <person name="Gianinazzi-Pearson V."/>
            <person name="Gilbert B."/>
            <person name="Handa Y."/>
            <person name="Hijri M."/>
            <person name="Kaul R."/>
            <person name="Kawaguchi M."/>
            <person name="Krajinski F."/>
            <person name="Lammers P."/>
            <person name="Lapierre D."/>
            <person name="Masclaux F.G."/>
            <person name="Murat C."/>
            <person name="Morin E."/>
            <person name="Ndikumana S."/>
            <person name="Pagni M."/>
            <person name="Petitpierre D."/>
            <person name="Requena N."/>
            <person name="Rosikiewicz P."/>
            <person name="Riley R."/>
            <person name="Saito K."/>
            <person name="San Clemente H."/>
            <person name="Shapiro H."/>
            <person name="van Tuinen D."/>
            <person name="Becard G."/>
            <person name="Bonfante P."/>
            <person name="Paszkowski U."/>
            <person name="Shachar-Hill Y."/>
            <person name="Young J.P."/>
            <person name="Sanders I.R."/>
            <person name="Henrissat B."/>
            <person name="Rensing S.A."/>
            <person name="Grigoriev I.V."/>
            <person name="Corradi N."/>
            <person name="Roux C."/>
            <person name="Martin F."/>
        </authorList>
    </citation>
    <scope>NUCLEOTIDE SEQUENCE</scope>
    <source>
        <strain evidence="1">DAOM 197198</strain>
    </source>
</reference>
<name>U9UDS2_RHIID</name>
<gene>
    <name evidence="1" type="ORF">GLOINDRAFT_346817</name>
</gene>
<organism evidence="1">
    <name type="scientific">Rhizophagus irregularis (strain DAOM 181602 / DAOM 197198 / MUCL 43194)</name>
    <name type="common">Arbuscular mycorrhizal fungus</name>
    <name type="synonym">Glomus intraradices</name>
    <dbReference type="NCBI Taxonomy" id="747089"/>
    <lineage>
        <taxon>Eukaryota</taxon>
        <taxon>Fungi</taxon>
        <taxon>Fungi incertae sedis</taxon>
        <taxon>Mucoromycota</taxon>
        <taxon>Glomeromycotina</taxon>
        <taxon>Glomeromycetes</taxon>
        <taxon>Glomerales</taxon>
        <taxon>Glomeraceae</taxon>
        <taxon>Rhizophagus</taxon>
    </lineage>
</organism>
<feature type="non-terminal residue" evidence="1">
    <location>
        <position position="1"/>
    </location>
</feature>
<accession>U9UDS2</accession>
<sequence length="50" mass="5783">IHASLASVHANFMKLKNNVKKDVHLNVTINYHILHQISLNKNLYESIFPN</sequence>
<dbReference type="EMBL" id="KI283598">
    <property type="protein sequence ID" value="ESA13751.1"/>
    <property type="molecule type" value="Genomic_DNA"/>
</dbReference>